<evidence type="ECO:0000313" key="3">
    <source>
        <dbReference type="Proteomes" id="UP001576780"/>
    </source>
</evidence>
<accession>A0ABV4WX46</accession>
<sequence>MIYNTPEEYISAADRELDRYDWKAAWQIATEGLKHYPEHKELQKYAYILAPAKITTVDRGGHPEIGENMKWIKNNCTQYRGQWVAIKNGQLLASGKNHDEVIKQVGDIKNTGILVTAIY</sequence>
<name>A0ABV4WX46_9CYAN</name>
<dbReference type="InterPro" id="IPR043734">
    <property type="entry name" value="DUF5678"/>
</dbReference>
<dbReference type="Proteomes" id="UP001576780">
    <property type="component" value="Unassembled WGS sequence"/>
</dbReference>
<evidence type="ECO:0000259" key="1">
    <source>
        <dbReference type="Pfam" id="PF18929"/>
    </source>
</evidence>
<proteinExistence type="predicted"/>
<organism evidence="2 3">
    <name type="scientific">Floridaenema evergladense BLCC-F167</name>
    <dbReference type="NCBI Taxonomy" id="3153639"/>
    <lineage>
        <taxon>Bacteria</taxon>
        <taxon>Bacillati</taxon>
        <taxon>Cyanobacteriota</taxon>
        <taxon>Cyanophyceae</taxon>
        <taxon>Oscillatoriophycideae</taxon>
        <taxon>Aerosakkonematales</taxon>
        <taxon>Aerosakkonemataceae</taxon>
        <taxon>Floridanema</taxon>
        <taxon>Floridanema evergladense</taxon>
    </lineage>
</organism>
<keyword evidence="3" id="KW-1185">Reference proteome</keyword>
<dbReference type="Pfam" id="PF18929">
    <property type="entry name" value="DUF5678"/>
    <property type="match status" value="1"/>
</dbReference>
<gene>
    <name evidence="2" type="ORF">ACE1CA_34695</name>
</gene>
<evidence type="ECO:0000313" key="2">
    <source>
        <dbReference type="EMBL" id="MFB2839668.1"/>
    </source>
</evidence>
<dbReference type="RefSeq" id="WP_413281931.1">
    <property type="nucleotide sequence ID" value="NZ_JBHFNT010000317.1"/>
</dbReference>
<protein>
    <submittedName>
        <fullName evidence="2">DUF5678 domain-containing protein</fullName>
    </submittedName>
</protein>
<comment type="caution">
    <text evidence="2">The sequence shown here is derived from an EMBL/GenBank/DDBJ whole genome shotgun (WGS) entry which is preliminary data.</text>
</comment>
<reference evidence="2 3" key="1">
    <citation type="submission" date="2024-09" db="EMBL/GenBank/DDBJ databases">
        <title>Floridaenema gen nov. (Aerosakkonemataceae, Aerosakkonematales ord. nov., Cyanobacteria) from benthic tropical and subtropical fresh waters, with the description of four new species.</title>
        <authorList>
            <person name="Moretto J.A."/>
            <person name="Berthold D.E."/>
            <person name="Lefler F.W."/>
            <person name="Huang I.-S."/>
            <person name="Laughinghouse H. IV."/>
        </authorList>
    </citation>
    <scope>NUCLEOTIDE SEQUENCE [LARGE SCALE GENOMIC DNA]</scope>
    <source>
        <strain evidence="2 3">BLCC-F167</strain>
    </source>
</reference>
<feature type="domain" description="DUF5678" evidence="1">
    <location>
        <begin position="78"/>
        <end position="104"/>
    </location>
</feature>
<dbReference type="EMBL" id="JBHFNT010000317">
    <property type="protein sequence ID" value="MFB2839668.1"/>
    <property type="molecule type" value="Genomic_DNA"/>
</dbReference>